<evidence type="ECO:0000313" key="1">
    <source>
        <dbReference type="EMBL" id="URE23136.1"/>
    </source>
</evidence>
<keyword evidence="2" id="KW-1185">Reference proteome</keyword>
<reference evidence="1" key="1">
    <citation type="submission" date="2022-05" db="EMBL/GenBank/DDBJ databases">
        <title>The Musa troglodytarum L. genome provides insights into the mechanism of non-climacteric behaviour and enrichment of carotenoids.</title>
        <authorList>
            <person name="Wang J."/>
        </authorList>
    </citation>
    <scope>NUCLEOTIDE SEQUENCE</scope>
    <source>
        <tissue evidence="1">Leaf</tissue>
    </source>
</reference>
<dbReference type="AlphaFoldDB" id="A0A9E7KMW3"/>
<evidence type="ECO:0000313" key="2">
    <source>
        <dbReference type="Proteomes" id="UP001055439"/>
    </source>
</evidence>
<organism evidence="1 2">
    <name type="scientific">Musa troglodytarum</name>
    <name type="common">fe'i banana</name>
    <dbReference type="NCBI Taxonomy" id="320322"/>
    <lineage>
        <taxon>Eukaryota</taxon>
        <taxon>Viridiplantae</taxon>
        <taxon>Streptophyta</taxon>
        <taxon>Embryophyta</taxon>
        <taxon>Tracheophyta</taxon>
        <taxon>Spermatophyta</taxon>
        <taxon>Magnoliopsida</taxon>
        <taxon>Liliopsida</taxon>
        <taxon>Zingiberales</taxon>
        <taxon>Musaceae</taxon>
        <taxon>Musa</taxon>
    </lineage>
</organism>
<accession>A0A9E7KMW3</accession>
<proteinExistence type="predicted"/>
<dbReference type="OrthoDB" id="269405at2759"/>
<name>A0A9E7KMW3_9LILI</name>
<gene>
    <name evidence="1" type="ORF">MUK42_15450</name>
</gene>
<dbReference type="Proteomes" id="UP001055439">
    <property type="component" value="Chromosome 8"/>
</dbReference>
<dbReference type="EMBL" id="CP097510">
    <property type="protein sequence ID" value="URE23136.1"/>
    <property type="molecule type" value="Genomic_DNA"/>
</dbReference>
<sequence length="238" mass="26059">MANRQGGGAGGLIGHASLPAPIPAGDQTVWADAGPLIVAACNVRALFRLGRCLGQRLALRGLLIMRAICNALVSVVSDARTNESCNNKGEIIPVREVNGSSDLRVEIRNGNPTHYPTHPVVALTKQAVFIFSLSCTSPDDIEPLQRNPDLEEGYCRALLCRLRFRKVRSPSKVLNFEWYPPYWSTSRPIRGSPTIGLPADRYMDRSLPVGQQIGTRTAQPRIEPYGLVSSGNVRNFDR</sequence>
<protein>
    <submittedName>
        <fullName evidence="1">Mak10 subunit, NatC N(Alpha)-terminal acetyltransferase</fullName>
    </submittedName>
</protein>